<dbReference type="GO" id="GO:0003723">
    <property type="term" value="F:RNA binding"/>
    <property type="evidence" value="ECO:0007669"/>
    <property type="project" value="InterPro"/>
</dbReference>
<dbReference type="SUPFAM" id="SSF52172">
    <property type="entry name" value="CheY-like"/>
    <property type="match status" value="1"/>
</dbReference>
<evidence type="ECO:0000313" key="5">
    <source>
        <dbReference type="Proteomes" id="UP000319859"/>
    </source>
</evidence>
<feature type="domain" description="ANTAR" evidence="3">
    <location>
        <begin position="127"/>
        <end position="188"/>
    </location>
</feature>
<dbReference type="InterPro" id="IPR001789">
    <property type="entry name" value="Sig_transdc_resp-reg_receiver"/>
</dbReference>
<accession>A0A560FPV3</accession>
<dbReference type="SMART" id="SM01012">
    <property type="entry name" value="ANTAR"/>
    <property type="match status" value="1"/>
</dbReference>
<dbReference type="InterPro" id="IPR036388">
    <property type="entry name" value="WH-like_DNA-bd_sf"/>
</dbReference>
<dbReference type="Gene3D" id="3.40.50.2300">
    <property type="match status" value="1"/>
</dbReference>
<name>A0A560FPV3_9PROT</name>
<dbReference type="PROSITE" id="PS50110">
    <property type="entry name" value="RESPONSE_REGULATORY"/>
    <property type="match status" value="1"/>
</dbReference>
<dbReference type="EMBL" id="VITN01000002">
    <property type="protein sequence ID" value="TWB23642.1"/>
    <property type="molecule type" value="Genomic_DNA"/>
</dbReference>
<evidence type="ECO:0000259" key="3">
    <source>
        <dbReference type="PROSITE" id="PS50921"/>
    </source>
</evidence>
<dbReference type="Pfam" id="PF03861">
    <property type="entry name" value="ANTAR"/>
    <property type="match status" value="1"/>
</dbReference>
<dbReference type="PROSITE" id="PS50921">
    <property type="entry name" value="ANTAR"/>
    <property type="match status" value="1"/>
</dbReference>
<dbReference type="GO" id="GO:0000160">
    <property type="term" value="P:phosphorelay signal transduction system"/>
    <property type="evidence" value="ECO:0007669"/>
    <property type="project" value="InterPro"/>
</dbReference>
<evidence type="ECO:0000259" key="2">
    <source>
        <dbReference type="PROSITE" id="PS50110"/>
    </source>
</evidence>
<dbReference type="InterPro" id="IPR008327">
    <property type="entry name" value="Sig_transdc_resp-reg_antiterm"/>
</dbReference>
<feature type="modified residue" description="4-aspartylphosphate" evidence="1">
    <location>
        <position position="57"/>
    </location>
</feature>
<proteinExistence type="predicted"/>
<gene>
    <name evidence="4" type="ORF">FBZ89_102399</name>
</gene>
<organism evidence="4 5">
    <name type="scientific">Nitrospirillum amazonense</name>
    <dbReference type="NCBI Taxonomy" id="28077"/>
    <lineage>
        <taxon>Bacteria</taxon>
        <taxon>Pseudomonadati</taxon>
        <taxon>Pseudomonadota</taxon>
        <taxon>Alphaproteobacteria</taxon>
        <taxon>Rhodospirillales</taxon>
        <taxon>Azospirillaceae</taxon>
        <taxon>Nitrospirillum</taxon>
    </lineage>
</organism>
<protein>
    <submittedName>
        <fullName evidence="4">Response regulator receiver and ANTAR domain protein</fullName>
    </submittedName>
</protein>
<reference evidence="4 5" key="1">
    <citation type="submission" date="2019-06" db="EMBL/GenBank/DDBJ databases">
        <title>Genomic Encyclopedia of Type Strains, Phase IV (KMG-V): Genome sequencing to study the core and pangenomes of soil and plant-associated prokaryotes.</title>
        <authorList>
            <person name="Whitman W."/>
        </authorList>
    </citation>
    <scope>NUCLEOTIDE SEQUENCE [LARGE SCALE GENOMIC DNA]</scope>
    <source>
        <strain evidence="4 5">BR 11880</strain>
    </source>
</reference>
<evidence type="ECO:0000313" key="4">
    <source>
        <dbReference type="EMBL" id="TWB23642.1"/>
    </source>
</evidence>
<sequence length="199" mass="21631">MLPVKVLIADTVHPNDPGRIVEADLMAAGATAIVRLGAGELLADAVLREAPDLVIVDMARPDRDGLEDIRAISRHDPRPIVMFVDQDDPAFMEAAIEAGVSSYNVVGASLPVLKPVVQAAVAMFRRYRQVETSLHKAETSLREREVVDQAKALLMRQRGMAEPDAYRWLRRQAMEQSRKLAAVAADIVAAAEQKKGGGS</sequence>
<keyword evidence="1" id="KW-0597">Phosphoprotein</keyword>
<dbReference type="Pfam" id="PF00072">
    <property type="entry name" value="Response_reg"/>
    <property type="match status" value="1"/>
</dbReference>
<dbReference type="InterPro" id="IPR011006">
    <property type="entry name" value="CheY-like_superfamily"/>
</dbReference>
<evidence type="ECO:0000256" key="1">
    <source>
        <dbReference type="PROSITE-ProRule" id="PRU00169"/>
    </source>
</evidence>
<feature type="domain" description="Response regulatory" evidence="2">
    <location>
        <begin position="1"/>
        <end position="121"/>
    </location>
</feature>
<dbReference type="AlphaFoldDB" id="A0A560FPV3"/>
<dbReference type="Gene3D" id="1.10.10.10">
    <property type="entry name" value="Winged helix-like DNA-binding domain superfamily/Winged helix DNA-binding domain"/>
    <property type="match status" value="1"/>
</dbReference>
<dbReference type="PIRSF" id="PIRSF036382">
    <property type="entry name" value="RR_antiterm"/>
    <property type="match status" value="1"/>
</dbReference>
<dbReference type="InterPro" id="IPR005561">
    <property type="entry name" value="ANTAR"/>
</dbReference>
<comment type="caution">
    <text evidence="4">The sequence shown here is derived from an EMBL/GenBank/DDBJ whole genome shotgun (WGS) entry which is preliminary data.</text>
</comment>
<dbReference type="Proteomes" id="UP000319859">
    <property type="component" value="Unassembled WGS sequence"/>
</dbReference>